<name>A0A6C2YID3_9BACT</name>
<dbReference type="AlphaFoldDB" id="A0A6C2YID3"/>
<proteinExistence type="predicted"/>
<dbReference type="EMBL" id="LR586016">
    <property type="protein sequence ID" value="VIP00752.1"/>
    <property type="molecule type" value="Genomic_DNA"/>
</dbReference>
<organism evidence="1">
    <name type="scientific">Tuwongella immobilis</name>
    <dbReference type="NCBI Taxonomy" id="692036"/>
    <lineage>
        <taxon>Bacteria</taxon>
        <taxon>Pseudomonadati</taxon>
        <taxon>Planctomycetota</taxon>
        <taxon>Planctomycetia</taxon>
        <taxon>Gemmatales</taxon>
        <taxon>Gemmataceae</taxon>
        <taxon>Tuwongella</taxon>
    </lineage>
</organism>
<protein>
    <submittedName>
        <fullName evidence="1">Uncharacterized protein</fullName>
    </submittedName>
</protein>
<reference evidence="1" key="1">
    <citation type="submission" date="2019-04" db="EMBL/GenBank/DDBJ databases">
        <authorList>
            <consortium name="Science for Life Laboratories"/>
        </authorList>
    </citation>
    <scope>NUCLEOTIDE SEQUENCE</scope>
    <source>
        <strain evidence="1">MBLW1</strain>
    </source>
</reference>
<evidence type="ECO:0000313" key="1">
    <source>
        <dbReference type="EMBL" id="VIP00752.1"/>
    </source>
</evidence>
<gene>
    <name evidence="1" type="ORF">GMBLW1_32080</name>
</gene>
<dbReference type="EMBL" id="LR593887">
    <property type="protein sequence ID" value="VTR96922.1"/>
    <property type="molecule type" value="Genomic_DNA"/>
</dbReference>
<sequence>MSTDIVDSHPVRSDCQFFCPELRELFGCLRGSNELRREITSVKSHMLQRGQRNLWKGTNHARLER</sequence>
<dbReference type="InParanoid" id="A0A6C2YID3"/>
<evidence type="ECO:0000313" key="2">
    <source>
        <dbReference type="Proteomes" id="UP000464378"/>
    </source>
</evidence>
<accession>A0A6C2YID3</accession>
<dbReference type="KEGG" id="tim:GMBLW1_32080"/>
<keyword evidence="2" id="KW-1185">Reference proteome</keyword>
<dbReference type="Proteomes" id="UP000464378">
    <property type="component" value="Chromosome"/>
</dbReference>